<comment type="caution">
    <text evidence="2">The sequence shown here is derived from an EMBL/GenBank/DDBJ whole genome shotgun (WGS) entry which is preliminary data.</text>
</comment>
<feature type="compositionally biased region" description="Polar residues" evidence="1">
    <location>
        <begin position="314"/>
        <end position="326"/>
    </location>
</feature>
<dbReference type="Proteomes" id="UP000235392">
    <property type="component" value="Unassembled WGS sequence"/>
</dbReference>
<organism evidence="2 3">
    <name type="scientific">Puccinia coronata f. sp. avenae</name>
    <dbReference type="NCBI Taxonomy" id="200324"/>
    <lineage>
        <taxon>Eukaryota</taxon>
        <taxon>Fungi</taxon>
        <taxon>Dikarya</taxon>
        <taxon>Basidiomycota</taxon>
        <taxon>Pucciniomycotina</taxon>
        <taxon>Pucciniomycetes</taxon>
        <taxon>Pucciniales</taxon>
        <taxon>Pucciniaceae</taxon>
        <taxon>Puccinia</taxon>
    </lineage>
</organism>
<feature type="region of interest" description="Disordered" evidence="1">
    <location>
        <begin position="140"/>
        <end position="329"/>
    </location>
</feature>
<evidence type="ECO:0000256" key="1">
    <source>
        <dbReference type="SAM" id="MobiDB-lite"/>
    </source>
</evidence>
<dbReference type="AlphaFoldDB" id="A0A2N5SNB3"/>
<evidence type="ECO:0000313" key="2">
    <source>
        <dbReference type="EMBL" id="PLW14728.1"/>
    </source>
</evidence>
<reference evidence="2 3" key="1">
    <citation type="submission" date="2017-11" db="EMBL/GenBank/DDBJ databases">
        <title>De novo assembly and phasing of dikaryotic genomes from two isolates of Puccinia coronata f. sp. avenae, the causal agent of oat crown rust.</title>
        <authorList>
            <person name="Miller M.E."/>
            <person name="Zhang Y."/>
            <person name="Omidvar V."/>
            <person name="Sperschneider J."/>
            <person name="Schwessinger B."/>
            <person name="Raley C."/>
            <person name="Palmer J.M."/>
            <person name="Garnica D."/>
            <person name="Upadhyaya N."/>
            <person name="Rathjen J."/>
            <person name="Taylor J.M."/>
            <person name="Park R.F."/>
            <person name="Dodds P.N."/>
            <person name="Hirsch C.D."/>
            <person name="Kianian S.F."/>
            <person name="Figueroa M."/>
        </authorList>
    </citation>
    <scope>NUCLEOTIDE SEQUENCE [LARGE SCALE GENOMIC DNA]</scope>
    <source>
        <strain evidence="2">12SD80</strain>
    </source>
</reference>
<accession>A0A2N5SNB3</accession>
<protein>
    <submittedName>
        <fullName evidence="2">Uncharacterized protein</fullName>
    </submittedName>
</protein>
<sequence>MSADSLMSSRLQSHFEAKTQVQITSTSFSTTMDTSNPLCEPSPVDNISPRLPRVGDRFDSWDDFRTWARRAAEARGFTLSQSQSKGSSGTIVLRCSRFKEPGAVGQKMAENGCGVVFKVMRAKNGMEGFEVVHAVEEHNHPFGPDLPVGHRPGTSLSGQPSKRKKAKTSASGTTSDVGMPGSSHSHNVSNAATPPASSSKPFLFDPYTGKPIRSSATPIPTPNTPSPPTHLDPIHHPVNPTIPPPAPQSIPRAPSSLSGTPRSHSSRAGSRAANYPHHPNSAVSQQQVESYPPGGPPIIPSTAAPTSLVGNHHPASNHTSQGQQPKSYPPLSIRLSVKAQNSITEFLTSLSPALAPYGSHFKWLGIHSPGDLLTVIEAGGEEELEMFLDEIDTCGIGARGEGLNHVQMHGSTTSSHTQYKYTGLLELIQLNVTGMNATRIPSPVGPLSQADSQVHSEGFATLSAGAAP</sequence>
<gene>
    <name evidence="2" type="ORF">PCASD_18768</name>
</gene>
<name>A0A2N5SNB3_9BASI</name>
<evidence type="ECO:0000313" key="3">
    <source>
        <dbReference type="Proteomes" id="UP000235392"/>
    </source>
</evidence>
<proteinExistence type="predicted"/>
<dbReference type="EMBL" id="PGCI01000815">
    <property type="protein sequence ID" value="PLW14728.1"/>
    <property type="molecule type" value="Genomic_DNA"/>
</dbReference>
<feature type="compositionally biased region" description="Pro residues" evidence="1">
    <location>
        <begin position="219"/>
        <end position="230"/>
    </location>
</feature>
<feature type="compositionally biased region" description="Low complexity" evidence="1">
    <location>
        <begin position="249"/>
        <end position="273"/>
    </location>
</feature>
<feature type="compositionally biased region" description="Polar residues" evidence="1">
    <location>
        <begin position="168"/>
        <end position="200"/>
    </location>
</feature>